<accession>A0A2J6R8A4</accession>
<keyword evidence="3" id="KW-1185">Reference proteome</keyword>
<organism evidence="2 3">
    <name type="scientific">Hyaloscypha variabilis (strain UAMH 11265 / GT02V1 / F)</name>
    <name type="common">Meliniomyces variabilis</name>
    <dbReference type="NCBI Taxonomy" id="1149755"/>
    <lineage>
        <taxon>Eukaryota</taxon>
        <taxon>Fungi</taxon>
        <taxon>Dikarya</taxon>
        <taxon>Ascomycota</taxon>
        <taxon>Pezizomycotina</taxon>
        <taxon>Leotiomycetes</taxon>
        <taxon>Helotiales</taxon>
        <taxon>Hyaloscyphaceae</taxon>
        <taxon>Hyaloscypha</taxon>
        <taxon>Hyaloscypha variabilis</taxon>
    </lineage>
</organism>
<evidence type="ECO:0000259" key="1">
    <source>
        <dbReference type="Pfam" id="PF00149"/>
    </source>
</evidence>
<name>A0A2J6R8A4_HYAVF</name>
<dbReference type="Pfam" id="PF00149">
    <property type="entry name" value="Metallophos"/>
    <property type="match status" value="1"/>
</dbReference>
<proteinExistence type="predicted"/>
<feature type="domain" description="Calcineurin-like phosphoesterase" evidence="1">
    <location>
        <begin position="10"/>
        <end position="203"/>
    </location>
</feature>
<dbReference type="PANTHER" id="PTHR37844">
    <property type="entry name" value="SER/THR PROTEIN PHOSPHATASE SUPERFAMILY (AFU_ORTHOLOGUE AFUA_1G14840)"/>
    <property type="match status" value="1"/>
</dbReference>
<dbReference type="Proteomes" id="UP000235786">
    <property type="component" value="Unassembled WGS sequence"/>
</dbReference>
<dbReference type="EMBL" id="KZ613953">
    <property type="protein sequence ID" value="PMD34732.1"/>
    <property type="molecule type" value="Genomic_DNA"/>
</dbReference>
<dbReference type="OrthoDB" id="550558at2759"/>
<evidence type="ECO:0000313" key="2">
    <source>
        <dbReference type="EMBL" id="PMD34732.1"/>
    </source>
</evidence>
<dbReference type="InterPro" id="IPR029052">
    <property type="entry name" value="Metallo-depent_PP-like"/>
</dbReference>
<dbReference type="Gene3D" id="3.60.21.10">
    <property type="match status" value="1"/>
</dbReference>
<sequence length="224" mass="25999">MSLPKIKFQLASDLHLEQGQFAKNYRNIAVLPDRGCEYLLLAGDIGSVGIFNHQDAFRQWLISTCQRYKLVFWIGGNNEFKGNSVNYGVGVMRRFAADPRMHEKLIVLENDSYDMMKHGYNISILGCVLWTRIRADQPSTDKQIKDNNKRLHNARFEKSLRWIKQQVEAIRREDPKRRILVMTHHTPTVRGSSRPEFENDTNKTWSAYQTDILGGGGRSWPSDW</sequence>
<dbReference type="SUPFAM" id="SSF56300">
    <property type="entry name" value="Metallo-dependent phosphatases"/>
    <property type="match status" value="1"/>
</dbReference>
<protein>
    <recommendedName>
        <fullName evidence="1">Calcineurin-like phosphoesterase domain-containing protein</fullName>
    </recommendedName>
</protein>
<evidence type="ECO:0000313" key="3">
    <source>
        <dbReference type="Proteomes" id="UP000235786"/>
    </source>
</evidence>
<dbReference type="InterPro" id="IPR004843">
    <property type="entry name" value="Calcineurin-like_PHP"/>
</dbReference>
<dbReference type="PANTHER" id="PTHR37844:SF2">
    <property type="entry name" value="SER_THR PROTEIN PHOSPHATASE SUPERFAMILY (AFU_ORTHOLOGUE AFUA_1G14840)"/>
    <property type="match status" value="1"/>
</dbReference>
<dbReference type="GO" id="GO:0016787">
    <property type="term" value="F:hydrolase activity"/>
    <property type="evidence" value="ECO:0007669"/>
    <property type="project" value="InterPro"/>
</dbReference>
<gene>
    <name evidence="2" type="ORF">L207DRAFT_516881</name>
</gene>
<reference evidence="2 3" key="1">
    <citation type="submission" date="2016-04" db="EMBL/GenBank/DDBJ databases">
        <title>A degradative enzymes factory behind the ericoid mycorrhizal symbiosis.</title>
        <authorList>
            <consortium name="DOE Joint Genome Institute"/>
            <person name="Martino E."/>
            <person name="Morin E."/>
            <person name="Grelet G."/>
            <person name="Kuo A."/>
            <person name="Kohler A."/>
            <person name="Daghino S."/>
            <person name="Barry K."/>
            <person name="Choi C."/>
            <person name="Cichocki N."/>
            <person name="Clum A."/>
            <person name="Copeland A."/>
            <person name="Hainaut M."/>
            <person name="Haridas S."/>
            <person name="Labutti K."/>
            <person name="Lindquist E."/>
            <person name="Lipzen A."/>
            <person name="Khouja H.-R."/>
            <person name="Murat C."/>
            <person name="Ohm R."/>
            <person name="Olson A."/>
            <person name="Spatafora J."/>
            <person name="Veneault-Fourrey C."/>
            <person name="Henrissat B."/>
            <person name="Grigoriev I."/>
            <person name="Martin F."/>
            <person name="Perotto S."/>
        </authorList>
    </citation>
    <scope>NUCLEOTIDE SEQUENCE [LARGE SCALE GENOMIC DNA]</scope>
    <source>
        <strain evidence="2 3">F</strain>
    </source>
</reference>
<dbReference type="AlphaFoldDB" id="A0A2J6R8A4"/>